<dbReference type="PROSITE" id="PS50096">
    <property type="entry name" value="IQ"/>
    <property type="match status" value="2"/>
</dbReference>
<name>A0A9W7FUT2_9STRA</name>
<feature type="compositionally biased region" description="Basic residues" evidence="2">
    <location>
        <begin position="1"/>
        <end position="10"/>
    </location>
</feature>
<evidence type="ECO:0000256" key="1">
    <source>
        <dbReference type="SAM" id="Coils"/>
    </source>
</evidence>
<proteinExistence type="predicted"/>
<protein>
    <recommendedName>
        <fullName evidence="3">RGS domain-containing protein</fullName>
    </recommendedName>
</protein>
<dbReference type="EMBL" id="BRXW01000341">
    <property type="protein sequence ID" value="GMI18644.1"/>
    <property type="molecule type" value="Genomic_DNA"/>
</dbReference>
<keyword evidence="5" id="KW-1185">Reference proteome</keyword>
<sequence length="1192" mass="139631">MSMSSRKHPNTRASRSSAPELSSTYDSSVATIKSGYAGIKHSLLDKELLNPSMLTSFPRRKDGMQQLWAARDSLAAIKTYEETASYLLPFKKAHHDKKSLGLPTSSFAQTGDFGILGHTKKDNLRRAYRELAANSMFYAEEPEPPAPIKPTRGNNFKRARSPTELESKWERKSKEYILLRRDEVSELTQMEKLLRKERTNLQRQCSWLFNEQQMSARVPMPVSKMAVVDVCKAEMREARSLLKVVLRVDESSEGFQSRKKKSGNKFDTTKGGTSPWDEAVDVGEKGKHGEYVNTNTVWPKFKPDMEVLNRTPVSGKAVWYMRQREIHEKELRRFEQSTMLMEETVQRLSWRYIEAKNRMDDYNQYYYYATRYGPYDEEKFNRTPMPGASYHKRCTAGARSWQRMWWAKWPPRRMWLDICATRMQALIRGIWVRKKWRPIVRMRMHHGRYAKMLRCLNPWKSWVAKMKRAKKLLGKILVGAQRLFFVSWSAYVKGVKEAREAVAKKALKRFIMRREFAVFNSWYSYVERRKKIITMMKRAIGNPAFKHWLDYVDMIKEQKMVLRGFTALQARHRAHVARAEFGGILKFRDVMKKLVRTKKSLNFMGAVLHALVEEQERKKMDQELKDAVGQEEKRLAEFNAEFDKVESGIRKVKQMQMKTRKGKKEVKELTQYVFEEKMEEHKRGEGPKMTMKEAEEIARARMLNKATEQARLQMKHNFEAKRPPKIQSCHFENPQVFIYAEHYIKACPDFAELDLCLKSTKGSELFEFYIDRTHGIGPEKFSINFWQHVATWKKTDSHSEYFRDDAVSIFNDHMDASATQPAAINKSLRERLGTELMKIEIQEDAKDAIEEKKKKGGFGSLFARFQSVEETTLRANIFDEAVWEVIQFLKKNCWEGFLNSNLGEEYKEWLKKEKTKARQRRVDQFLQERRANAREEAKDVKVQLKDMKQVMEEHNRLIMQSQEVLFEVQVEELVSNAIDEHVKELEAEALAKEMAKYAAINNMSILFMKSLEDNLMEEMIEKCMDELAEQKLAAMAERKAYEVTRALIELDGPFLDVYVEEKFKQQMNIWMKEGGHLSPQEKLEARMACIVQTRGRGFLARLKVRRMVAGRFSRQFDEWANDYYWLDSYNQTTSWEQPLKFLWKAVDKSVVKHIAPPAAPPSYDNEGNTLEIEYGEEEYYEEGGGGGGGYDY</sequence>
<dbReference type="InterPro" id="IPR044926">
    <property type="entry name" value="RGS_subdomain_2"/>
</dbReference>
<dbReference type="PROSITE" id="PS50132">
    <property type="entry name" value="RGS"/>
    <property type="match status" value="1"/>
</dbReference>
<feature type="compositionally biased region" description="Polar residues" evidence="2">
    <location>
        <begin position="11"/>
        <end position="26"/>
    </location>
</feature>
<feature type="region of interest" description="Disordered" evidence="2">
    <location>
        <begin position="142"/>
        <end position="165"/>
    </location>
</feature>
<feature type="domain" description="RGS" evidence="3">
    <location>
        <begin position="752"/>
        <end position="901"/>
    </location>
</feature>
<accession>A0A9W7FUT2</accession>
<dbReference type="AlphaFoldDB" id="A0A9W7FUT2"/>
<evidence type="ECO:0000259" key="3">
    <source>
        <dbReference type="PROSITE" id="PS50132"/>
    </source>
</evidence>
<evidence type="ECO:0000313" key="5">
    <source>
        <dbReference type="Proteomes" id="UP001165122"/>
    </source>
</evidence>
<feature type="region of interest" description="Disordered" evidence="2">
    <location>
        <begin position="253"/>
        <end position="280"/>
    </location>
</feature>
<gene>
    <name evidence="4" type="ORF">TrLO_g5777</name>
</gene>
<evidence type="ECO:0000313" key="4">
    <source>
        <dbReference type="EMBL" id="GMI18644.1"/>
    </source>
</evidence>
<feature type="coiled-coil region" evidence="1">
    <location>
        <begin position="930"/>
        <end position="964"/>
    </location>
</feature>
<comment type="caution">
    <text evidence="4">The sequence shown here is derived from an EMBL/GenBank/DDBJ whole genome shotgun (WGS) entry which is preliminary data.</text>
</comment>
<organism evidence="4 5">
    <name type="scientific">Triparma laevis f. longispina</name>
    <dbReference type="NCBI Taxonomy" id="1714387"/>
    <lineage>
        <taxon>Eukaryota</taxon>
        <taxon>Sar</taxon>
        <taxon>Stramenopiles</taxon>
        <taxon>Ochrophyta</taxon>
        <taxon>Bolidophyceae</taxon>
        <taxon>Parmales</taxon>
        <taxon>Triparmaceae</taxon>
        <taxon>Triparma</taxon>
    </lineage>
</organism>
<keyword evidence="1" id="KW-0175">Coiled coil</keyword>
<feature type="region of interest" description="Disordered" evidence="2">
    <location>
        <begin position="1"/>
        <end position="26"/>
    </location>
</feature>
<dbReference type="Gene3D" id="1.10.167.10">
    <property type="entry name" value="Regulator of G-protein Signalling 4, domain 2"/>
    <property type="match status" value="1"/>
</dbReference>
<dbReference type="Proteomes" id="UP001165122">
    <property type="component" value="Unassembled WGS sequence"/>
</dbReference>
<dbReference type="OrthoDB" id="71205at2759"/>
<dbReference type="InterPro" id="IPR036305">
    <property type="entry name" value="RGS_sf"/>
</dbReference>
<reference evidence="5" key="1">
    <citation type="journal article" date="2023" name="Commun. Biol.">
        <title>Genome analysis of Parmales, the sister group of diatoms, reveals the evolutionary specialization of diatoms from phago-mixotrophs to photoautotrophs.</title>
        <authorList>
            <person name="Ban H."/>
            <person name="Sato S."/>
            <person name="Yoshikawa S."/>
            <person name="Yamada K."/>
            <person name="Nakamura Y."/>
            <person name="Ichinomiya M."/>
            <person name="Sato N."/>
            <person name="Blanc-Mathieu R."/>
            <person name="Endo H."/>
            <person name="Kuwata A."/>
            <person name="Ogata H."/>
        </authorList>
    </citation>
    <scope>NUCLEOTIDE SEQUENCE [LARGE SCALE GENOMIC DNA]</scope>
    <source>
        <strain evidence="5">NIES 3700</strain>
    </source>
</reference>
<dbReference type="InterPro" id="IPR016137">
    <property type="entry name" value="RGS"/>
</dbReference>
<dbReference type="Pfam" id="PF00615">
    <property type="entry name" value="RGS"/>
    <property type="match status" value="1"/>
</dbReference>
<evidence type="ECO:0000256" key="2">
    <source>
        <dbReference type="SAM" id="MobiDB-lite"/>
    </source>
</evidence>
<dbReference type="SUPFAM" id="SSF48097">
    <property type="entry name" value="Regulator of G-protein signaling, RGS"/>
    <property type="match status" value="1"/>
</dbReference>